<dbReference type="PANTHER" id="PTHR38040:SF1">
    <property type="entry name" value="UBIQUINONE BIOSYNTHESIS ACCESSORY FACTOR UBIK"/>
    <property type="match status" value="1"/>
</dbReference>
<dbReference type="InterPro" id="IPR007475">
    <property type="entry name" value="UbiK"/>
</dbReference>
<name>A0A3B0YYT6_9ZZZZ</name>
<sequence>MFKPDPAILEEISKKISGMIPPGLHQAKEDLKGNIKSILSQNLTKFDLVSREEFDIQTKVLLRTREKLEQLEKKLDELMTQQKNDS</sequence>
<organism evidence="1">
    <name type="scientific">hydrothermal vent metagenome</name>
    <dbReference type="NCBI Taxonomy" id="652676"/>
    <lineage>
        <taxon>unclassified sequences</taxon>
        <taxon>metagenomes</taxon>
        <taxon>ecological metagenomes</taxon>
    </lineage>
</organism>
<dbReference type="GO" id="GO:0005829">
    <property type="term" value="C:cytosol"/>
    <property type="evidence" value="ECO:0007669"/>
    <property type="project" value="TreeGrafter"/>
</dbReference>
<dbReference type="HAMAP" id="MF_02216">
    <property type="entry name" value="UbiK"/>
    <property type="match status" value="1"/>
</dbReference>
<dbReference type="Pfam" id="PF04380">
    <property type="entry name" value="BMFP"/>
    <property type="match status" value="1"/>
</dbReference>
<proteinExistence type="inferred from homology"/>
<gene>
    <name evidence="1" type="ORF">MNBD_GAMMA12-2939</name>
</gene>
<dbReference type="NCBIfam" id="NF047835">
    <property type="entry name" value="UbiqAccUbiK"/>
    <property type="match status" value="1"/>
</dbReference>
<protein>
    <submittedName>
        <fullName evidence="1">Uncharacterized protein YqiC</fullName>
    </submittedName>
</protein>
<evidence type="ECO:0000313" key="1">
    <source>
        <dbReference type="EMBL" id="VAW81860.1"/>
    </source>
</evidence>
<accession>A0A3B0YYT6</accession>
<dbReference type="PANTHER" id="PTHR38040">
    <property type="entry name" value="UBIQUINONE BIOSYNTHESIS ACCESSORY FACTOR UBIK"/>
    <property type="match status" value="1"/>
</dbReference>
<dbReference type="EMBL" id="UOFL01000229">
    <property type="protein sequence ID" value="VAW81860.1"/>
    <property type="molecule type" value="Genomic_DNA"/>
</dbReference>
<reference evidence="1" key="1">
    <citation type="submission" date="2018-06" db="EMBL/GenBank/DDBJ databases">
        <authorList>
            <person name="Zhirakovskaya E."/>
        </authorList>
    </citation>
    <scope>NUCLEOTIDE SEQUENCE</scope>
</reference>
<dbReference type="AlphaFoldDB" id="A0A3B0YYT6"/>